<evidence type="ECO:0000313" key="3">
    <source>
        <dbReference type="Proteomes" id="UP001066276"/>
    </source>
</evidence>
<protein>
    <submittedName>
        <fullName evidence="2">Uncharacterized protein</fullName>
    </submittedName>
</protein>
<proteinExistence type="predicted"/>
<keyword evidence="3" id="KW-1185">Reference proteome</keyword>
<organism evidence="2 3">
    <name type="scientific">Pleurodeles waltl</name>
    <name type="common">Iberian ribbed newt</name>
    <dbReference type="NCBI Taxonomy" id="8319"/>
    <lineage>
        <taxon>Eukaryota</taxon>
        <taxon>Metazoa</taxon>
        <taxon>Chordata</taxon>
        <taxon>Craniata</taxon>
        <taxon>Vertebrata</taxon>
        <taxon>Euteleostomi</taxon>
        <taxon>Amphibia</taxon>
        <taxon>Batrachia</taxon>
        <taxon>Caudata</taxon>
        <taxon>Salamandroidea</taxon>
        <taxon>Salamandridae</taxon>
        <taxon>Pleurodelinae</taxon>
        <taxon>Pleurodeles</taxon>
    </lineage>
</organism>
<reference evidence="2" key="1">
    <citation type="journal article" date="2022" name="bioRxiv">
        <title>Sequencing and chromosome-scale assembly of the giantPleurodeles waltlgenome.</title>
        <authorList>
            <person name="Brown T."/>
            <person name="Elewa A."/>
            <person name="Iarovenko S."/>
            <person name="Subramanian E."/>
            <person name="Araus A.J."/>
            <person name="Petzold A."/>
            <person name="Susuki M."/>
            <person name="Suzuki K.-i.T."/>
            <person name="Hayashi T."/>
            <person name="Toyoda A."/>
            <person name="Oliveira C."/>
            <person name="Osipova E."/>
            <person name="Leigh N.D."/>
            <person name="Simon A."/>
            <person name="Yun M.H."/>
        </authorList>
    </citation>
    <scope>NUCLEOTIDE SEQUENCE</scope>
    <source>
        <strain evidence="2">20211129_DDA</strain>
        <tissue evidence="2">Liver</tissue>
    </source>
</reference>
<feature type="region of interest" description="Disordered" evidence="1">
    <location>
        <begin position="1"/>
        <end position="61"/>
    </location>
</feature>
<accession>A0AAV7SPL6</accession>
<gene>
    <name evidence="2" type="ORF">NDU88_006436</name>
</gene>
<dbReference type="EMBL" id="JANPWB010000008">
    <property type="protein sequence ID" value="KAJ1166025.1"/>
    <property type="molecule type" value="Genomic_DNA"/>
</dbReference>
<comment type="caution">
    <text evidence="2">The sequence shown here is derived from an EMBL/GenBank/DDBJ whole genome shotgun (WGS) entry which is preliminary data.</text>
</comment>
<feature type="compositionally biased region" description="Basic and acidic residues" evidence="1">
    <location>
        <begin position="19"/>
        <end position="28"/>
    </location>
</feature>
<dbReference type="AlphaFoldDB" id="A0AAV7SPL6"/>
<name>A0AAV7SPL6_PLEWA</name>
<feature type="compositionally biased region" description="Basic and acidic residues" evidence="1">
    <location>
        <begin position="43"/>
        <end position="52"/>
    </location>
</feature>
<evidence type="ECO:0000256" key="1">
    <source>
        <dbReference type="SAM" id="MobiDB-lite"/>
    </source>
</evidence>
<sequence>MGLATDGRRVPAGRGNSRSQDERERPLFIHEAGSRFPLSASSSKEKMKDYRRGRQARSGRESPVIIWRRSGPWVGRVSGIVVLISGLYPCICETASGTDVPSKSAYG</sequence>
<dbReference type="Proteomes" id="UP001066276">
    <property type="component" value="Chromosome 4_2"/>
</dbReference>
<evidence type="ECO:0000313" key="2">
    <source>
        <dbReference type="EMBL" id="KAJ1166025.1"/>
    </source>
</evidence>